<dbReference type="OrthoDB" id="5355033at2"/>
<name>A0A2U2N8I8_9GAMM</name>
<sequence>MKLRRYREADVAALVHLFTESVHSLAAPDYAAEQRQAWAPIPPDLAAWRARFRELDTIVAEAEDRVLGFLSYEPNGHIELLYTAPHAARKGVASALLQEAAGCLARVKGTGELFTEASLTAVPFFLKQGFEVTAEQTVRRRGVSFRRFAMRRPAGPR</sequence>
<protein>
    <submittedName>
        <fullName evidence="2">GNAT family N-acetyltransferase</fullName>
    </submittedName>
</protein>
<organism evidence="2 3">
    <name type="scientific">Sediminicurvatus halobius</name>
    <dbReference type="NCBI Taxonomy" id="2182432"/>
    <lineage>
        <taxon>Bacteria</taxon>
        <taxon>Pseudomonadati</taxon>
        <taxon>Pseudomonadota</taxon>
        <taxon>Gammaproteobacteria</taxon>
        <taxon>Chromatiales</taxon>
        <taxon>Ectothiorhodospiraceae</taxon>
        <taxon>Sediminicurvatus</taxon>
    </lineage>
</organism>
<dbReference type="Pfam" id="PF13673">
    <property type="entry name" value="Acetyltransf_10"/>
    <property type="match status" value="1"/>
</dbReference>
<evidence type="ECO:0000313" key="2">
    <source>
        <dbReference type="EMBL" id="PWG65377.1"/>
    </source>
</evidence>
<keyword evidence="2" id="KW-0808">Transferase</keyword>
<dbReference type="Gene3D" id="3.40.630.30">
    <property type="match status" value="1"/>
</dbReference>
<dbReference type="InterPro" id="IPR016181">
    <property type="entry name" value="Acyl_CoA_acyltransferase"/>
</dbReference>
<evidence type="ECO:0000313" key="3">
    <source>
        <dbReference type="Proteomes" id="UP000245474"/>
    </source>
</evidence>
<feature type="domain" description="N-acetyltransferase" evidence="1">
    <location>
        <begin position="1"/>
        <end position="155"/>
    </location>
</feature>
<gene>
    <name evidence="2" type="ORF">DEM34_01115</name>
</gene>
<reference evidence="2 3" key="1">
    <citation type="submission" date="2018-05" db="EMBL/GenBank/DDBJ databases">
        <title>Spiribacter halobius sp. nov., a moderately halophilic bacterium isolated from marine solar saltern.</title>
        <authorList>
            <person name="Zheng W.-S."/>
            <person name="Lu D.-C."/>
            <person name="Du Z.-J."/>
        </authorList>
    </citation>
    <scope>NUCLEOTIDE SEQUENCE [LARGE SCALE GENOMIC DNA]</scope>
    <source>
        <strain evidence="2 3">E85</strain>
    </source>
</reference>
<comment type="caution">
    <text evidence="2">The sequence shown here is derived from an EMBL/GenBank/DDBJ whole genome shotgun (WGS) entry which is preliminary data.</text>
</comment>
<dbReference type="InterPro" id="IPR000182">
    <property type="entry name" value="GNAT_dom"/>
</dbReference>
<evidence type="ECO:0000259" key="1">
    <source>
        <dbReference type="PROSITE" id="PS51186"/>
    </source>
</evidence>
<dbReference type="RefSeq" id="WP_109675398.1">
    <property type="nucleotide sequence ID" value="NZ_CP086615.1"/>
</dbReference>
<dbReference type="PANTHER" id="PTHR43451">
    <property type="entry name" value="ACETYLTRANSFERASE (GNAT) FAMILY PROTEIN"/>
    <property type="match status" value="1"/>
</dbReference>
<dbReference type="SUPFAM" id="SSF55729">
    <property type="entry name" value="Acyl-CoA N-acyltransferases (Nat)"/>
    <property type="match status" value="1"/>
</dbReference>
<dbReference type="GO" id="GO:0016747">
    <property type="term" value="F:acyltransferase activity, transferring groups other than amino-acyl groups"/>
    <property type="evidence" value="ECO:0007669"/>
    <property type="project" value="InterPro"/>
</dbReference>
<accession>A0A2U2N8I8</accession>
<dbReference type="InterPro" id="IPR052564">
    <property type="entry name" value="N-acetyltrans/Recomb-assoc"/>
</dbReference>
<dbReference type="Proteomes" id="UP000245474">
    <property type="component" value="Unassembled WGS sequence"/>
</dbReference>
<keyword evidence="3" id="KW-1185">Reference proteome</keyword>
<proteinExistence type="predicted"/>
<dbReference type="CDD" id="cd04301">
    <property type="entry name" value="NAT_SF"/>
    <property type="match status" value="1"/>
</dbReference>
<dbReference type="AlphaFoldDB" id="A0A2U2N8I8"/>
<dbReference type="EMBL" id="QFFI01000002">
    <property type="protein sequence ID" value="PWG65377.1"/>
    <property type="molecule type" value="Genomic_DNA"/>
</dbReference>
<dbReference type="PANTHER" id="PTHR43451:SF1">
    <property type="entry name" value="ACETYLTRANSFERASE"/>
    <property type="match status" value="1"/>
</dbReference>
<dbReference type="PROSITE" id="PS51186">
    <property type="entry name" value="GNAT"/>
    <property type="match status" value="1"/>
</dbReference>